<dbReference type="InterPro" id="IPR018371">
    <property type="entry name" value="Chitin-binding_1_CS"/>
</dbReference>
<name>A0A066WHV4_TILAU</name>
<keyword evidence="4" id="KW-1015">Disulfide bond</keyword>
<dbReference type="OrthoDB" id="4781at2759"/>
<gene>
    <name evidence="8" type="ORF">K437DRAFT_277135</name>
</gene>
<reference evidence="8 9" key="1">
    <citation type="submission" date="2014-05" db="EMBL/GenBank/DDBJ databases">
        <title>Draft genome sequence of a rare smut relative, Tilletiaria anomala UBC 951.</title>
        <authorList>
            <consortium name="DOE Joint Genome Institute"/>
            <person name="Toome M."/>
            <person name="Kuo A."/>
            <person name="Henrissat B."/>
            <person name="Lipzen A."/>
            <person name="Tritt A."/>
            <person name="Yoshinaga Y."/>
            <person name="Zane M."/>
            <person name="Barry K."/>
            <person name="Grigoriev I.V."/>
            <person name="Spatafora J.W."/>
            <person name="Aimea M.C."/>
        </authorList>
    </citation>
    <scope>NUCLEOTIDE SEQUENCE [LARGE SCALE GENOMIC DNA]</scope>
    <source>
        <strain evidence="8 9">UBC 951</strain>
    </source>
</reference>
<feature type="domain" description="Chitin-binding type-1" evidence="6">
    <location>
        <begin position="26"/>
        <end position="72"/>
    </location>
</feature>
<feature type="chain" id="PRO_5001629030" evidence="5">
    <location>
        <begin position="22"/>
        <end position="343"/>
    </location>
</feature>
<dbReference type="GO" id="GO:0008061">
    <property type="term" value="F:chitin binding"/>
    <property type="evidence" value="ECO:0007669"/>
    <property type="project" value="UniProtKB-UniRule"/>
</dbReference>
<evidence type="ECO:0000256" key="4">
    <source>
        <dbReference type="PROSITE-ProRule" id="PRU00261"/>
    </source>
</evidence>
<dbReference type="STRING" id="1037660.A0A066WHV4"/>
<feature type="disulfide bond" evidence="4">
    <location>
        <begin position="41"/>
        <end position="55"/>
    </location>
</feature>
<feature type="signal peptide" evidence="5">
    <location>
        <begin position="1"/>
        <end position="21"/>
    </location>
</feature>
<evidence type="ECO:0000313" key="9">
    <source>
        <dbReference type="Proteomes" id="UP000027361"/>
    </source>
</evidence>
<dbReference type="InParanoid" id="A0A066WHV4"/>
<evidence type="ECO:0000259" key="6">
    <source>
        <dbReference type="PROSITE" id="PS50941"/>
    </source>
</evidence>
<dbReference type="GO" id="GO:0004553">
    <property type="term" value="F:hydrolase activity, hydrolyzing O-glycosyl compounds"/>
    <property type="evidence" value="ECO:0007669"/>
    <property type="project" value="InterPro"/>
</dbReference>
<dbReference type="PROSITE" id="PS50941">
    <property type="entry name" value="CHIT_BIND_I_2"/>
    <property type="match status" value="1"/>
</dbReference>
<dbReference type="GO" id="GO:0031505">
    <property type="term" value="P:fungal-type cell wall organization"/>
    <property type="evidence" value="ECO:0007669"/>
    <property type="project" value="TreeGrafter"/>
</dbReference>
<dbReference type="OMA" id="NTFSEWH"/>
<comment type="caution">
    <text evidence="4">Lacks conserved residue(s) required for the propagation of feature annotation.</text>
</comment>
<protein>
    <submittedName>
        <fullName evidence="8">Glycoside hydrolase family 16 protein</fullName>
    </submittedName>
</protein>
<keyword evidence="9" id="KW-1185">Reference proteome</keyword>
<keyword evidence="1 5" id="KW-0732">Signal</keyword>
<dbReference type="EMBL" id="JMSN01000002">
    <property type="protein sequence ID" value="KDN53361.1"/>
    <property type="molecule type" value="Genomic_DNA"/>
</dbReference>
<dbReference type="Pfam" id="PF00722">
    <property type="entry name" value="Glyco_hydro_16"/>
    <property type="match status" value="1"/>
</dbReference>
<dbReference type="PANTHER" id="PTHR10963">
    <property type="entry name" value="GLYCOSYL HYDROLASE-RELATED"/>
    <property type="match status" value="1"/>
</dbReference>
<dbReference type="GO" id="GO:0005975">
    <property type="term" value="P:carbohydrate metabolic process"/>
    <property type="evidence" value="ECO:0007669"/>
    <property type="project" value="InterPro"/>
</dbReference>
<dbReference type="InterPro" id="IPR000757">
    <property type="entry name" value="Beta-glucanase-like"/>
</dbReference>
<dbReference type="GO" id="GO:0016757">
    <property type="term" value="F:glycosyltransferase activity"/>
    <property type="evidence" value="ECO:0007669"/>
    <property type="project" value="TreeGrafter"/>
</dbReference>
<proteinExistence type="predicted"/>
<keyword evidence="3" id="KW-0326">Glycosidase</keyword>
<evidence type="ECO:0000256" key="1">
    <source>
        <dbReference type="ARBA" id="ARBA00022729"/>
    </source>
</evidence>
<evidence type="ECO:0000256" key="5">
    <source>
        <dbReference type="SAM" id="SignalP"/>
    </source>
</evidence>
<dbReference type="HOGENOM" id="CLU_040459_1_0_1"/>
<dbReference type="InterPro" id="IPR001002">
    <property type="entry name" value="Chitin-bd_1"/>
</dbReference>
<dbReference type="PANTHER" id="PTHR10963:SF22">
    <property type="entry name" value="GLYCOSIDASE CRH2-RELATED"/>
    <property type="match status" value="1"/>
</dbReference>
<dbReference type="AlphaFoldDB" id="A0A066WHV4"/>
<dbReference type="Proteomes" id="UP000027361">
    <property type="component" value="Unassembled WGS sequence"/>
</dbReference>
<feature type="domain" description="GH16" evidence="7">
    <location>
        <begin position="81"/>
        <end position="296"/>
    </location>
</feature>
<comment type="caution">
    <text evidence="8">The sequence shown here is derived from an EMBL/GenBank/DDBJ whole genome shotgun (WGS) entry which is preliminary data.</text>
</comment>
<accession>A0A066WHV4</accession>
<dbReference type="GeneID" id="25266802"/>
<dbReference type="InterPro" id="IPR050546">
    <property type="entry name" value="Glycosyl_Hydrlase_16"/>
</dbReference>
<organism evidence="8 9">
    <name type="scientific">Tilletiaria anomala (strain ATCC 24038 / CBS 436.72 / UBC 951)</name>
    <dbReference type="NCBI Taxonomy" id="1037660"/>
    <lineage>
        <taxon>Eukaryota</taxon>
        <taxon>Fungi</taxon>
        <taxon>Dikarya</taxon>
        <taxon>Basidiomycota</taxon>
        <taxon>Ustilaginomycotina</taxon>
        <taxon>Exobasidiomycetes</taxon>
        <taxon>Georgefischeriales</taxon>
        <taxon>Tilletiariaceae</taxon>
        <taxon>Tilletiaria</taxon>
    </lineage>
</organism>
<keyword evidence="4" id="KW-0147">Chitin-binding</keyword>
<keyword evidence="2 8" id="KW-0378">Hydrolase</keyword>
<sequence>MVSLRALTFALALASSALVAAKPTADGQCDSDNMCDKSSPCCSSAGYCGKGSGYCLAGCNPYGSFAFNSCAAMPRCKSQHISFKNSATPWVALDSYNGNPATAPLTLDSGTLHAGAAGARLRVTKNGDAAGGTMLSTTRYMYYGSVTARMRHDAQNGIVNALTLMSPTGDEVDIEMTTSSPQSYQTTWFWNVVEEGWTWPGNGMQTPAYLPAGFDGRDWHDYTIQWTPTSLTWKLDDSVIRVAQRSNSFKNGVYQYPATPSRVQISIWNAALAAPSTKAWAGGDPDWSQANKAGAFNIHIASLNITCADPSSLSNGQAYDFSTAIDSQSGEPKVITTNRKTTV</sequence>
<evidence type="ECO:0000313" key="8">
    <source>
        <dbReference type="EMBL" id="KDN53361.1"/>
    </source>
</evidence>
<dbReference type="SUPFAM" id="SSF49899">
    <property type="entry name" value="Concanavalin A-like lectins/glucanases"/>
    <property type="match status" value="1"/>
</dbReference>
<dbReference type="RefSeq" id="XP_013246200.1">
    <property type="nucleotide sequence ID" value="XM_013390746.1"/>
</dbReference>
<evidence type="ECO:0000259" key="7">
    <source>
        <dbReference type="PROSITE" id="PS51762"/>
    </source>
</evidence>
<dbReference type="PROSITE" id="PS00026">
    <property type="entry name" value="CHIT_BIND_I_1"/>
    <property type="match status" value="1"/>
</dbReference>
<dbReference type="PROSITE" id="PS51762">
    <property type="entry name" value="GH16_2"/>
    <property type="match status" value="1"/>
</dbReference>
<evidence type="ECO:0000256" key="3">
    <source>
        <dbReference type="ARBA" id="ARBA00023295"/>
    </source>
</evidence>
<dbReference type="GO" id="GO:0009277">
    <property type="term" value="C:fungal-type cell wall"/>
    <property type="evidence" value="ECO:0007669"/>
    <property type="project" value="TreeGrafter"/>
</dbReference>
<dbReference type="Gene3D" id="2.60.120.200">
    <property type="match status" value="1"/>
</dbReference>
<dbReference type="InterPro" id="IPR013320">
    <property type="entry name" value="ConA-like_dom_sf"/>
</dbReference>
<evidence type="ECO:0000256" key="2">
    <source>
        <dbReference type="ARBA" id="ARBA00022801"/>
    </source>
</evidence>